<gene>
    <name evidence="1" type="ORF">BN873_740001</name>
    <name evidence="2" type="ORF">BN873_950006</name>
</gene>
<dbReference type="EMBL" id="CBTJ020000108">
    <property type="protein sequence ID" value="CDI04323.1"/>
    <property type="molecule type" value="Genomic_DNA"/>
</dbReference>
<proteinExistence type="predicted"/>
<reference evidence="2 3" key="2">
    <citation type="submission" date="2014-02" db="EMBL/GenBank/DDBJ databases">
        <title>Candidatus Competibacter-lineage genomes retrieved from metagenomes reveal functional metabolic diversity.</title>
        <authorList>
            <person name="McIlroy S.J."/>
            <person name="Albertsen M."/>
            <person name="Andresen E.K."/>
            <person name="Saunders A.M."/>
            <person name="Kristiansen R."/>
            <person name="Stokholm-Bjerregaard M."/>
            <person name="Nielsen K.L."/>
            <person name="Nielsen P.H."/>
        </authorList>
    </citation>
    <scope>NUCLEOTIDE SEQUENCE [LARGE SCALE GENOMIC DNA]</scope>
    <source>
        <strain evidence="2 3">Run_A_D11</strain>
    </source>
</reference>
<comment type="caution">
    <text evidence="2">The sequence shown here is derived from an EMBL/GenBank/DDBJ whole genome shotgun (WGS) entry which is preliminary data.</text>
</comment>
<organism evidence="2 3">
    <name type="scientific">Candidatus Competibacter denitrificans Run_A_D11</name>
    <dbReference type="NCBI Taxonomy" id="1400863"/>
    <lineage>
        <taxon>Bacteria</taxon>
        <taxon>Pseudomonadati</taxon>
        <taxon>Pseudomonadota</taxon>
        <taxon>Gammaproteobacteria</taxon>
        <taxon>Candidatus Competibacteraceae</taxon>
        <taxon>Candidatus Competibacter</taxon>
    </lineage>
</organism>
<name>W6MEB5_9GAMM</name>
<dbReference type="STRING" id="1400863.BN873_740001"/>
<dbReference type="AlphaFoldDB" id="W6MEB5"/>
<sequence>MPLEDFIITVFCWVEDHLETVLGNRRLRQRGFAPK</sequence>
<protein>
    <submittedName>
        <fullName evidence="2">Uncharacterized protein</fullName>
    </submittedName>
</protein>
<accession>W6MEB5</accession>
<evidence type="ECO:0000313" key="2">
    <source>
        <dbReference type="EMBL" id="CDI04323.1"/>
    </source>
</evidence>
<evidence type="ECO:0000313" key="1">
    <source>
        <dbReference type="EMBL" id="CDI03954.1"/>
    </source>
</evidence>
<keyword evidence="3" id="KW-1185">Reference proteome</keyword>
<dbReference type="Proteomes" id="UP000035760">
    <property type="component" value="Unassembled WGS sequence"/>
</dbReference>
<reference evidence="2 3" key="1">
    <citation type="submission" date="2013-07" db="EMBL/GenBank/DDBJ databases">
        <authorList>
            <person name="McIlroy S."/>
        </authorList>
    </citation>
    <scope>NUCLEOTIDE SEQUENCE [LARGE SCALE GENOMIC DNA]</scope>
    <source>
        <strain evidence="2 3">Run_A_D11</strain>
    </source>
</reference>
<dbReference type="EMBL" id="CBTJ020000085">
    <property type="protein sequence ID" value="CDI03954.1"/>
    <property type="molecule type" value="Genomic_DNA"/>
</dbReference>
<evidence type="ECO:0000313" key="3">
    <source>
        <dbReference type="Proteomes" id="UP000035760"/>
    </source>
</evidence>